<dbReference type="Pfam" id="PF10825">
    <property type="entry name" value="DUF2752"/>
    <property type="match status" value="1"/>
</dbReference>
<keyword evidence="1" id="KW-0812">Transmembrane</keyword>
<accession>A0A0Q1DIM7</accession>
<evidence type="ECO:0000313" key="2">
    <source>
        <dbReference type="EMBL" id="KQC28542.1"/>
    </source>
</evidence>
<dbReference type="PATRIC" id="fig|1547436.3.peg.93"/>
<sequence length="105" mass="12035">MLQQPILILLNAKNYMLPCLNKRLFGIDCPGCGLQRSVHLLFHGEFLAAFKMYPAIYPILALLIFLVSNIFMKLKYGHQIKLFLMLLTAGTIILSYIIKMNNLFT</sequence>
<evidence type="ECO:0000313" key="3">
    <source>
        <dbReference type="Proteomes" id="UP000050827"/>
    </source>
</evidence>
<gene>
    <name evidence="2" type="ORF">AAY42_00475</name>
</gene>
<dbReference type="EMBL" id="LCTZ01000002">
    <property type="protein sequence ID" value="KQC28542.1"/>
    <property type="molecule type" value="Genomic_DNA"/>
</dbReference>
<dbReference type="AlphaFoldDB" id="A0A0Q1DIM7"/>
<name>A0A0Q1DIM7_9FLAO</name>
<proteinExistence type="predicted"/>
<feature type="transmembrane region" description="Helical" evidence="1">
    <location>
        <begin position="79"/>
        <end position="98"/>
    </location>
</feature>
<organism evidence="2 3">
    <name type="scientific">Flagellimonas eckloniae</name>
    <dbReference type="NCBI Taxonomy" id="346185"/>
    <lineage>
        <taxon>Bacteria</taxon>
        <taxon>Pseudomonadati</taxon>
        <taxon>Bacteroidota</taxon>
        <taxon>Flavobacteriia</taxon>
        <taxon>Flavobacteriales</taxon>
        <taxon>Flavobacteriaceae</taxon>
        <taxon>Flagellimonas</taxon>
    </lineage>
</organism>
<dbReference type="STRING" id="346185.AAY42_00475"/>
<keyword evidence="1" id="KW-1133">Transmembrane helix</keyword>
<dbReference type="InterPro" id="IPR021215">
    <property type="entry name" value="DUF2752"/>
</dbReference>
<comment type="caution">
    <text evidence="2">The sequence shown here is derived from an EMBL/GenBank/DDBJ whole genome shotgun (WGS) entry which is preliminary data.</text>
</comment>
<reference evidence="2 3" key="1">
    <citation type="submission" date="2015-04" db="EMBL/GenBank/DDBJ databases">
        <title>Complete genome of flavobacterium.</title>
        <authorList>
            <person name="Kwon Y.M."/>
            <person name="Kim S.-J."/>
        </authorList>
    </citation>
    <scope>NUCLEOTIDE SEQUENCE [LARGE SCALE GENOMIC DNA]</scope>
    <source>
        <strain evidence="2 3">DK169</strain>
    </source>
</reference>
<keyword evidence="3" id="KW-1185">Reference proteome</keyword>
<dbReference type="RefSeq" id="WP_055392056.1">
    <property type="nucleotide sequence ID" value="NZ_LCTZ01000002.1"/>
</dbReference>
<dbReference type="Proteomes" id="UP000050827">
    <property type="component" value="Unassembled WGS sequence"/>
</dbReference>
<evidence type="ECO:0000256" key="1">
    <source>
        <dbReference type="SAM" id="Phobius"/>
    </source>
</evidence>
<keyword evidence="1" id="KW-0472">Membrane</keyword>
<evidence type="ECO:0008006" key="4">
    <source>
        <dbReference type="Google" id="ProtNLM"/>
    </source>
</evidence>
<protein>
    <recommendedName>
        <fullName evidence="4">DUF2752 domain-containing protein</fullName>
    </recommendedName>
</protein>
<feature type="transmembrane region" description="Helical" evidence="1">
    <location>
        <begin position="55"/>
        <end position="72"/>
    </location>
</feature>
<dbReference type="OrthoDB" id="9815897at2"/>